<evidence type="ECO:0000313" key="1">
    <source>
        <dbReference type="EMBL" id="KAL1513590.1"/>
    </source>
</evidence>
<sequence length="138" mass="15834">MKRYSMPVTFVETVQGETVSLPCNLSSANKEDKVVLVWWAKDDGTSIYREFPTVICTAGHSRGHSYDLLQKWKQVQKVAQSCDPLKILLKHLAFFLDVEYAPRDILVGSPLTNIHAYIDLSLRKKEHSLDKQILKKKF</sequence>
<organism evidence="1 2">
    <name type="scientific">Hypothenemus hampei</name>
    <name type="common">Coffee berry borer</name>
    <dbReference type="NCBI Taxonomy" id="57062"/>
    <lineage>
        <taxon>Eukaryota</taxon>
        <taxon>Metazoa</taxon>
        <taxon>Ecdysozoa</taxon>
        <taxon>Arthropoda</taxon>
        <taxon>Hexapoda</taxon>
        <taxon>Insecta</taxon>
        <taxon>Pterygota</taxon>
        <taxon>Neoptera</taxon>
        <taxon>Endopterygota</taxon>
        <taxon>Coleoptera</taxon>
        <taxon>Polyphaga</taxon>
        <taxon>Cucujiformia</taxon>
        <taxon>Curculionidae</taxon>
        <taxon>Scolytinae</taxon>
        <taxon>Hypothenemus</taxon>
    </lineage>
</organism>
<dbReference type="AlphaFoldDB" id="A0ABD1FA96"/>
<dbReference type="Proteomes" id="UP001566132">
    <property type="component" value="Unassembled WGS sequence"/>
</dbReference>
<dbReference type="EMBL" id="JBDJPC010000002">
    <property type="protein sequence ID" value="KAL1513590.1"/>
    <property type="molecule type" value="Genomic_DNA"/>
</dbReference>
<gene>
    <name evidence="1" type="ORF">ABEB36_002984</name>
</gene>
<reference evidence="1 2" key="1">
    <citation type="submission" date="2024-05" db="EMBL/GenBank/DDBJ databases">
        <title>Genetic variation in Jamaican populations of the coffee berry borer (Hypothenemus hampei).</title>
        <authorList>
            <person name="Errbii M."/>
            <person name="Myrie A."/>
        </authorList>
    </citation>
    <scope>NUCLEOTIDE SEQUENCE [LARGE SCALE GENOMIC DNA]</scope>
    <source>
        <strain evidence="1">JA-Hopewell-2020-01-JO</strain>
        <tissue evidence="1">Whole body</tissue>
    </source>
</reference>
<dbReference type="InterPro" id="IPR013783">
    <property type="entry name" value="Ig-like_fold"/>
</dbReference>
<accession>A0ABD1FA96</accession>
<proteinExistence type="predicted"/>
<evidence type="ECO:0000313" key="2">
    <source>
        <dbReference type="Proteomes" id="UP001566132"/>
    </source>
</evidence>
<protein>
    <submittedName>
        <fullName evidence="1">Uncharacterized protein</fullName>
    </submittedName>
</protein>
<name>A0ABD1FA96_HYPHA</name>
<comment type="caution">
    <text evidence="1">The sequence shown here is derived from an EMBL/GenBank/DDBJ whole genome shotgun (WGS) entry which is preliminary data.</text>
</comment>
<keyword evidence="2" id="KW-1185">Reference proteome</keyword>
<dbReference type="Gene3D" id="2.60.40.10">
    <property type="entry name" value="Immunoglobulins"/>
    <property type="match status" value="1"/>
</dbReference>